<name>E3Q7C6_COLGM</name>
<evidence type="ECO:0000313" key="3">
    <source>
        <dbReference type="Proteomes" id="UP000008782"/>
    </source>
</evidence>
<dbReference type="GeneID" id="24407949"/>
<dbReference type="HOGENOM" id="CLU_146152_0_0_1"/>
<feature type="coiled-coil region" evidence="1">
    <location>
        <begin position="53"/>
        <end position="94"/>
    </location>
</feature>
<dbReference type="VEuPathDB" id="FungiDB:GLRG_02584"/>
<accession>E3Q7C6</accession>
<dbReference type="AlphaFoldDB" id="E3Q7C6"/>
<dbReference type="OrthoDB" id="4845763at2759"/>
<organism evidence="3">
    <name type="scientific">Colletotrichum graminicola (strain M1.001 / M2 / FGSC 10212)</name>
    <name type="common">Maize anthracnose fungus</name>
    <name type="synonym">Glomerella graminicola</name>
    <dbReference type="NCBI Taxonomy" id="645133"/>
    <lineage>
        <taxon>Eukaryota</taxon>
        <taxon>Fungi</taxon>
        <taxon>Dikarya</taxon>
        <taxon>Ascomycota</taxon>
        <taxon>Pezizomycotina</taxon>
        <taxon>Sordariomycetes</taxon>
        <taxon>Hypocreomycetidae</taxon>
        <taxon>Glomerellales</taxon>
        <taxon>Glomerellaceae</taxon>
        <taxon>Colletotrichum</taxon>
        <taxon>Colletotrichum graminicola species complex</taxon>
    </lineage>
</organism>
<protein>
    <submittedName>
        <fullName evidence="2">Uncharacterized protein</fullName>
    </submittedName>
</protein>
<dbReference type="EMBL" id="GG697335">
    <property type="protein sequence ID" value="EFQ26764.1"/>
    <property type="molecule type" value="Genomic_DNA"/>
</dbReference>
<proteinExistence type="predicted"/>
<dbReference type="RefSeq" id="XP_008090784.1">
    <property type="nucleotide sequence ID" value="XM_008092593.1"/>
</dbReference>
<evidence type="ECO:0000256" key="1">
    <source>
        <dbReference type="SAM" id="Coils"/>
    </source>
</evidence>
<gene>
    <name evidence="2" type="ORF">GLRG_02584</name>
</gene>
<evidence type="ECO:0000313" key="2">
    <source>
        <dbReference type="EMBL" id="EFQ26764.1"/>
    </source>
</evidence>
<dbReference type="Proteomes" id="UP000008782">
    <property type="component" value="Unassembled WGS sequence"/>
</dbReference>
<keyword evidence="3" id="KW-1185">Reference proteome</keyword>
<reference evidence="3" key="1">
    <citation type="journal article" date="2012" name="Nat. Genet.">
        <title>Lifestyle transitions in plant pathogenic Colletotrichum fungi deciphered by genome and transcriptome analyses.</title>
        <authorList>
            <person name="O'Connell R.J."/>
            <person name="Thon M.R."/>
            <person name="Hacquard S."/>
            <person name="Amyotte S.G."/>
            <person name="Kleemann J."/>
            <person name="Torres M.F."/>
            <person name="Damm U."/>
            <person name="Buiate E.A."/>
            <person name="Epstein L."/>
            <person name="Alkan N."/>
            <person name="Altmueller J."/>
            <person name="Alvarado-Balderrama L."/>
            <person name="Bauser C.A."/>
            <person name="Becker C."/>
            <person name="Birren B.W."/>
            <person name="Chen Z."/>
            <person name="Choi J."/>
            <person name="Crouch J.A."/>
            <person name="Duvick J.P."/>
            <person name="Farman M.A."/>
            <person name="Gan P."/>
            <person name="Heiman D."/>
            <person name="Henrissat B."/>
            <person name="Howard R.J."/>
            <person name="Kabbage M."/>
            <person name="Koch C."/>
            <person name="Kracher B."/>
            <person name="Kubo Y."/>
            <person name="Law A.D."/>
            <person name="Lebrun M.-H."/>
            <person name="Lee Y.-H."/>
            <person name="Miyara I."/>
            <person name="Moore N."/>
            <person name="Neumann U."/>
            <person name="Nordstroem K."/>
            <person name="Panaccione D.G."/>
            <person name="Panstruga R."/>
            <person name="Place M."/>
            <person name="Proctor R.H."/>
            <person name="Prusky D."/>
            <person name="Rech G."/>
            <person name="Reinhardt R."/>
            <person name="Rollins J.A."/>
            <person name="Rounsley S."/>
            <person name="Schardl C.L."/>
            <person name="Schwartz D.C."/>
            <person name="Shenoy N."/>
            <person name="Shirasu K."/>
            <person name="Sikhakolli U.R."/>
            <person name="Stueber K."/>
            <person name="Sukno S.A."/>
            <person name="Sweigard J.A."/>
            <person name="Takano Y."/>
            <person name="Takahara H."/>
            <person name="Trail F."/>
            <person name="van der Does H.C."/>
            <person name="Voll L.M."/>
            <person name="Will I."/>
            <person name="Young S."/>
            <person name="Zeng Q."/>
            <person name="Zhang J."/>
            <person name="Zhou S."/>
            <person name="Dickman M.B."/>
            <person name="Schulze-Lefert P."/>
            <person name="Ver Loren van Themaat E."/>
            <person name="Ma L.-J."/>
            <person name="Vaillancourt L.J."/>
        </authorList>
    </citation>
    <scope>NUCLEOTIDE SEQUENCE [LARGE SCALE GENOMIC DNA]</scope>
    <source>
        <strain evidence="3">M1.001 / M2 / FGSC 10212</strain>
    </source>
</reference>
<sequence>MDDDSASTLARDKEALKTLADELLELEGDRDLKRVIVESYETAPNRESYYYERRDAVRDLEAVINQIEDKKRQKRHLEQRIQAARSAQRQATRDAAAGEDGNMWEARNRWGTVVLASAFASRLFK</sequence>
<keyword evidence="1" id="KW-0175">Coiled coil</keyword>
<dbReference type="eggNOG" id="ENOG502T5JC">
    <property type="taxonomic scope" value="Eukaryota"/>
</dbReference>